<dbReference type="VEuPathDB" id="VectorBase:CPIJ008161"/>
<dbReference type="PANTHER" id="PTHR11857">
    <property type="entry name" value="ODORANT BINDING PROTEIN-RELATED"/>
    <property type="match status" value="1"/>
</dbReference>
<dbReference type="STRING" id="7176.B0WM62"/>
<dbReference type="Pfam" id="PF01395">
    <property type="entry name" value="PBP_GOBP"/>
    <property type="match status" value="1"/>
</dbReference>
<dbReference type="EMBL" id="DS231995">
    <property type="protein sequence ID" value="EDS30896.1"/>
    <property type="molecule type" value="Genomic_DNA"/>
</dbReference>
<dbReference type="OMA" id="WIAKECV"/>
<dbReference type="Gene3D" id="1.10.238.20">
    <property type="entry name" value="Pheromone/general odorant binding protein domain"/>
    <property type="match status" value="2"/>
</dbReference>
<sequence length="309" mass="34591">MKTPKLSTLNVPQGLLTLSQKSVPFTHMTMKLFWRTLLVASALSCATGRRHNAKLKSLLAVDRECNQYSTSDSYGQCQTRCQGILGRFWDDSDVVPAVTLGRFYQPDCDDHNYLNRTEQCLGEVTDHVRRNDDCLRATCTVKCYTDQYGQLDAESPSYIPTTKLQYEQIYHDCAAILQIDPHSIRDLGNPDARCLLRCFMIRQGLYSDAEGPNLDRMYVQCGGYVRPDEFRQKALKCVERLRYEPLDACSRAYWIAKECVNVKGAVMQNFGGLGGPLGGFVGGSKPGSSSQNALKILFDKPPVVGGVRF</sequence>
<evidence type="ECO:0000256" key="1">
    <source>
        <dbReference type="ARBA" id="ARBA00004613"/>
    </source>
</evidence>
<evidence type="ECO:0000256" key="3">
    <source>
        <dbReference type="ARBA" id="ARBA00022525"/>
    </source>
</evidence>
<dbReference type="SUPFAM" id="SSF47565">
    <property type="entry name" value="Insect pheromone/odorant-binding proteins"/>
    <property type="match status" value="2"/>
</dbReference>
<evidence type="ECO:0000256" key="5">
    <source>
        <dbReference type="ARBA" id="ARBA00023157"/>
    </source>
</evidence>
<dbReference type="KEGG" id="cqu:CpipJ_CPIJ008161"/>
<dbReference type="OrthoDB" id="7762430at2759"/>
<comment type="subcellular location">
    <subcellularLocation>
        <location evidence="1">Secreted</location>
    </subcellularLocation>
</comment>
<dbReference type="PhylomeDB" id="B0WM62"/>
<keyword evidence="3" id="KW-0964">Secreted</keyword>
<dbReference type="GO" id="GO:0005549">
    <property type="term" value="F:odorant binding"/>
    <property type="evidence" value="ECO:0007669"/>
    <property type="project" value="InterPro"/>
</dbReference>
<dbReference type="AlphaFoldDB" id="B0WM62"/>
<dbReference type="PANTHER" id="PTHR11857:SF46">
    <property type="entry name" value="GENERAL ODORANT-BINDING PROTEIN 99A-RELATED"/>
    <property type="match status" value="1"/>
</dbReference>
<comment type="similarity">
    <text evidence="2">Belongs to the PBP/GOBP family.</text>
</comment>
<evidence type="ECO:0000313" key="6">
    <source>
        <dbReference type="EMBL" id="EDS30896.1"/>
    </source>
</evidence>
<dbReference type="GO" id="GO:0005615">
    <property type="term" value="C:extracellular space"/>
    <property type="evidence" value="ECO:0007669"/>
    <property type="project" value="TreeGrafter"/>
</dbReference>
<dbReference type="eggNOG" id="ENOG502RTID">
    <property type="taxonomic scope" value="Eukaryota"/>
</dbReference>
<evidence type="ECO:0000256" key="2">
    <source>
        <dbReference type="ARBA" id="ARBA00008098"/>
    </source>
</evidence>
<dbReference type="InterPro" id="IPR036728">
    <property type="entry name" value="PBP_GOBP_sf"/>
</dbReference>
<name>B0WM62_CULQU</name>
<reference evidence="6" key="1">
    <citation type="submission" date="2007-03" db="EMBL/GenBank/DDBJ databases">
        <title>Annotation of Culex pipiens quinquefasciatus.</title>
        <authorList>
            <consortium name="The Broad Institute Genome Sequencing Platform"/>
            <person name="Atkinson P.W."/>
            <person name="Hemingway J."/>
            <person name="Christensen B.M."/>
            <person name="Higgs S."/>
            <person name="Kodira C."/>
            <person name="Hannick L."/>
            <person name="Megy K."/>
            <person name="O'Leary S."/>
            <person name="Pearson M."/>
            <person name="Haas B.J."/>
            <person name="Mauceli E."/>
            <person name="Wortman J.R."/>
            <person name="Lee N.H."/>
            <person name="Guigo R."/>
            <person name="Stanke M."/>
            <person name="Alvarado L."/>
            <person name="Amedeo P."/>
            <person name="Antoine C.H."/>
            <person name="Arensburger P."/>
            <person name="Bidwell S.L."/>
            <person name="Crawford M."/>
            <person name="Camaro F."/>
            <person name="Devon K."/>
            <person name="Engels R."/>
            <person name="Hammond M."/>
            <person name="Howarth C."/>
            <person name="Koehrsen M."/>
            <person name="Lawson D."/>
            <person name="Montgomery P."/>
            <person name="Nene V."/>
            <person name="Nusbaum C."/>
            <person name="Puiu D."/>
            <person name="Romero-Severson J."/>
            <person name="Severson D.W."/>
            <person name="Shumway M."/>
            <person name="Sisk P."/>
            <person name="Stolte C."/>
            <person name="Zeng Q."/>
            <person name="Eisenstadt E."/>
            <person name="Fraser-Liggett C."/>
            <person name="Strausberg R."/>
            <person name="Galagan J."/>
            <person name="Birren B."/>
            <person name="Collins F.H."/>
        </authorList>
    </citation>
    <scope>NUCLEOTIDE SEQUENCE [LARGE SCALE GENOMIC DNA]</scope>
    <source>
        <strain evidence="6">JHB</strain>
    </source>
</reference>
<dbReference type="InParanoid" id="B0WM62"/>
<dbReference type="GO" id="GO:0007608">
    <property type="term" value="P:sensory perception of smell"/>
    <property type="evidence" value="ECO:0007669"/>
    <property type="project" value="TreeGrafter"/>
</dbReference>
<dbReference type="CDD" id="cd23992">
    <property type="entry name" value="PBP_GOBP"/>
    <property type="match status" value="1"/>
</dbReference>
<dbReference type="VEuPathDB" id="VectorBase:CQUJHB020433"/>
<dbReference type="InterPro" id="IPR006170">
    <property type="entry name" value="PBP/GOBP"/>
</dbReference>
<evidence type="ECO:0000256" key="4">
    <source>
        <dbReference type="ARBA" id="ARBA00022729"/>
    </source>
</evidence>
<gene>
    <name evidence="6" type="ORF">CpipJ_CPIJ008161</name>
</gene>
<keyword evidence="5" id="KW-1015">Disulfide bond</keyword>
<dbReference type="HOGENOM" id="CLU_057764_0_0_1"/>
<accession>B0WM62</accession>
<proteinExistence type="inferred from homology"/>
<keyword evidence="4" id="KW-0732">Signal</keyword>
<protein>
    <submittedName>
        <fullName evidence="6">Odorant-binding protein</fullName>
    </submittedName>
</protein>
<organism>
    <name type="scientific">Culex quinquefasciatus</name>
    <name type="common">Southern house mosquito</name>
    <name type="synonym">Culex pungens</name>
    <dbReference type="NCBI Taxonomy" id="7176"/>
    <lineage>
        <taxon>Eukaryota</taxon>
        <taxon>Metazoa</taxon>
        <taxon>Ecdysozoa</taxon>
        <taxon>Arthropoda</taxon>
        <taxon>Hexapoda</taxon>
        <taxon>Insecta</taxon>
        <taxon>Pterygota</taxon>
        <taxon>Neoptera</taxon>
        <taxon>Endopterygota</taxon>
        <taxon>Diptera</taxon>
        <taxon>Nematocera</taxon>
        <taxon>Culicoidea</taxon>
        <taxon>Culicidae</taxon>
        <taxon>Culicinae</taxon>
        <taxon>Culicini</taxon>
        <taxon>Culex</taxon>
        <taxon>Culex</taxon>
    </lineage>
</organism>